<dbReference type="InterPro" id="IPR050351">
    <property type="entry name" value="BphY/WalK/GraS-like"/>
</dbReference>
<keyword evidence="6 11" id="KW-0418">Kinase</keyword>
<organism evidence="11 12">
    <name type="scientific">Thiocapsa marina 5811</name>
    <dbReference type="NCBI Taxonomy" id="768671"/>
    <lineage>
        <taxon>Bacteria</taxon>
        <taxon>Pseudomonadati</taxon>
        <taxon>Pseudomonadota</taxon>
        <taxon>Gammaproteobacteria</taxon>
        <taxon>Chromatiales</taxon>
        <taxon>Chromatiaceae</taxon>
        <taxon>Thiocapsa</taxon>
    </lineage>
</organism>
<dbReference type="CDD" id="cd00082">
    <property type="entry name" value="HisKA"/>
    <property type="match status" value="1"/>
</dbReference>
<dbReference type="SMART" id="SM00388">
    <property type="entry name" value="HisKA"/>
    <property type="match status" value="1"/>
</dbReference>
<gene>
    <name evidence="11" type="ORF">ThimaDRAFT_2448</name>
</gene>
<comment type="catalytic activity">
    <reaction evidence="1">
        <text>ATP + protein L-histidine = ADP + protein N-phospho-L-histidine.</text>
        <dbReference type="EC" id="2.7.13.3"/>
    </reaction>
</comment>
<evidence type="ECO:0000256" key="6">
    <source>
        <dbReference type="ARBA" id="ARBA00022777"/>
    </source>
</evidence>
<dbReference type="PRINTS" id="PR00344">
    <property type="entry name" value="BCTRLSENSOR"/>
</dbReference>
<dbReference type="SUPFAM" id="SSF158472">
    <property type="entry name" value="HAMP domain-like"/>
    <property type="match status" value="1"/>
</dbReference>
<dbReference type="FunFam" id="3.30.565.10:FF:000006">
    <property type="entry name" value="Sensor histidine kinase WalK"/>
    <property type="match status" value="1"/>
</dbReference>
<protein>
    <recommendedName>
        <fullName evidence="3">histidine kinase</fullName>
        <ecNumber evidence="3">2.7.13.3</ecNumber>
    </recommendedName>
</protein>
<dbReference type="InterPro" id="IPR003660">
    <property type="entry name" value="HAMP_dom"/>
</dbReference>
<evidence type="ECO:0000313" key="12">
    <source>
        <dbReference type="Proteomes" id="UP000005459"/>
    </source>
</evidence>
<keyword evidence="7" id="KW-0175">Coiled coil</keyword>
<dbReference type="SUPFAM" id="SSF47384">
    <property type="entry name" value="Homodimeric domain of signal transducing histidine kinase"/>
    <property type="match status" value="1"/>
</dbReference>
<feature type="domain" description="Histidine kinase" evidence="9">
    <location>
        <begin position="295"/>
        <end position="509"/>
    </location>
</feature>
<dbReference type="RefSeq" id="WP_007193323.1">
    <property type="nucleotide sequence ID" value="NZ_AFWV01000007.1"/>
</dbReference>
<keyword evidence="4" id="KW-0597">Phosphoprotein</keyword>
<dbReference type="InterPro" id="IPR005467">
    <property type="entry name" value="His_kinase_dom"/>
</dbReference>
<proteinExistence type="predicted"/>
<keyword evidence="8" id="KW-1133">Transmembrane helix</keyword>
<feature type="transmembrane region" description="Helical" evidence="8">
    <location>
        <begin position="40"/>
        <end position="61"/>
    </location>
</feature>
<keyword evidence="12" id="KW-1185">Reference proteome</keyword>
<dbReference type="SMART" id="SM00304">
    <property type="entry name" value="HAMP"/>
    <property type="match status" value="1"/>
</dbReference>
<keyword evidence="8" id="KW-0472">Membrane</keyword>
<dbReference type="EC" id="2.7.13.3" evidence="3"/>
<dbReference type="CDD" id="cd06225">
    <property type="entry name" value="HAMP"/>
    <property type="match status" value="1"/>
</dbReference>
<evidence type="ECO:0000313" key="11">
    <source>
        <dbReference type="EMBL" id="EGV18464.1"/>
    </source>
</evidence>
<dbReference type="InterPro" id="IPR036890">
    <property type="entry name" value="HATPase_C_sf"/>
</dbReference>
<feature type="transmembrane region" description="Helical" evidence="8">
    <location>
        <begin position="171"/>
        <end position="191"/>
    </location>
</feature>
<evidence type="ECO:0000256" key="3">
    <source>
        <dbReference type="ARBA" id="ARBA00012438"/>
    </source>
</evidence>
<dbReference type="GO" id="GO:0005886">
    <property type="term" value="C:plasma membrane"/>
    <property type="evidence" value="ECO:0007669"/>
    <property type="project" value="UniProtKB-ARBA"/>
</dbReference>
<dbReference type="Gene3D" id="3.30.565.10">
    <property type="entry name" value="Histidine kinase-like ATPase, C-terminal domain"/>
    <property type="match status" value="1"/>
</dbReference>
<feature type="domain" description="HAMP" evidence="10">
    <location>
        <begin position="193"/>
        <end position="245"/>
    </location>
</feature>
<keyword evidence="8" id="KW-0812">Transmembrane</keyword>
<evidence type="ECO:0000256" key="1">
    <source>
        <dbReference type="ARBA" id="ARBA00000085"/>
    </source>
</evidence>
<dbReference type="GO" id="GO:0000156">
    <property type="term" value="F:phosphorelay response regulator activity"/>
    <property type="evidence" value="ECO:0007669"/>
    <property type="project" value="TreeGrafter"/>
</dbReference>
<dbReference type="Pfam" id="PF00672">
    <property type="entry name" value="HAMP"/>
    <property type="match status" value="1"/>
</dbReference>
<evidence type="ECO:0000256" key="8">
    <source>
        <dbReference type="SAM" id="Phobius"/>
    </source>
</evidence>
<dbReference type="SUPFAM" id="SSF55874">
    <property type="entry name" value="ATPase domain of HSP90 chaperone/DNA topoisomerase II/histidine kinase"/>
    <property type="match status" value="1"/>
</dbReference>
<dbReference type="Pfam" id="PF00512">
    <property type="entry name" value="HisKA"/>
    <property type="match status" value="1"/>
</dbReference>
<evidence type="ECO:0000256" key="4">
    <source>
        <dbReference type="ARBA" id="ARBA00022553"/>
    </source>
</evidence>
<dbReference type="InterPro" id="IPR036097">
    <property type="entry name" value="HisK_dim/P_sf"/>
</dbReference>
<dbReference type="InterPro" id="IPR004358">
    <property type="entry name" value="Sig_transdc_His_kin-like_C"/>
</dbReference>
<evidence type="ECO:0000259" key="10">
    <source>
        <dbReference type="PROSITE" id="PS50885"/>
    </source>
</evidence>
<dbReference type="EMBL" id="AFWV01000007">
    <property type="protein sequence ID" value="EGV18464.1"/>
    <property type="molecule type" value="Genomic_DNA"/>
</dbReference>
<evidence type="ECO:0000256" key="5">
    <source>
        <dbReference type="ARBA" id="ARBA00022679"/>
    </source>
</evidence>
<dbReference type="GO" id="GO:0030295">
    <property type="term" value="F:protein kinase activator activity"/>
    <property type="evidence" value="ECO:0007669"/>
    <property type="project" value="TreeGrafter"/>
</dbReference>
<reference evidence="11 12" key="1">
    <citation type="submission" date="2011-06" db="EMBL/GenBank/DDBJ databases">
        <title>The draft genome of Thiocapsa marina 5811.</title>
        <authorList>
            <consortium name="US DOE Joint Genome Institute (JGI-PGF)"/>
            <person name="Lucas S."/>
            <person name="Han J."/>
            <person name="Cheng J.-F."/>
            <person name="Goodwin L."/>
            <person name="Pitluck S."/>
            <person name="Peters L."/>
            <person name="Land M.L."/>
            <person name="Hauser L."/>
            <person name="Vogl K."/>
            <person name="Liu Z."/>
            <person name="Imhoff J."/>
            <person name="Thiel V."/>
            <person name="Frigaard N.-U."/>
            <person name="Bryant D."/>
            <person name="Woyke T.J."/>
        </authorList>
    </citation>
    <scope>NUCLEOTIDE SEQUENCE [LARGE SCALE GENOMIC DNA]</scope>
    <source>
        <strain evidence="11 12">5811</strain>
    </source>
</reference>
<dbReference type="eggNOG" id="COG4251">
    <property type="taxonomic scope" value="Bacteria"/>
</dbReference>
<dbReference type="PROSITE" id="PS50109">
    <property type="entry name" value="HIS_KIN"/>
    <property type="match status" value="1"/>
</dbReference>
<keyword evidence="5" id="KW-0808">Transferase</keyword>
<accession>F9UBZ6</accession>
<dbReference type="Gene3D" id="6.10.340.10">
    <property type="match status" value="1"/>
</dbReference>
<dbReference type="Gene3D" id="1.10.287.130">
    <property type="match status" value="1"/>
</dbReference>
<evidence type="ECO:0000259" key="9">
    <source>
        <dbReference type="PROSITE" id="PS50109"/>
    </source>
</evidence>
<dbReference type="PANTHER" id="PTHR42878:SF15">
    <property type="entry name" value="BACTERIOPHYTOCHROME"/>
    <property type="match status" value="1"/>
</dbReference>
<name>F9UBZ6_9GAMM</name>
<dbReference type="GO" id="GO:0000155">
    <property type="term" value="F:phosphorelay sensor kinase activity"/>
    <property type="evidence" value="ECO:0007669"/>
    <property type="project" value="InterPro"/>
</dbReference>
<dbReference type="STRING" id="768671.ThimaDRAFT_2448"/>
<dbReference type="Proteomes" id="UP000005459">
    <property type="component" value="Unassembled WGS sequence"/>
</dbReference>
<dbReference type="InterPro" id="IPR003661">
    <property type="entry name" value="HisK_dim/P_dom"/>
</dbReference>
<evidence type="ECO:0000256" key="7">
    <source>
        <dbReference type="SAM" id="Coils"/>
    </source>
</evidence>
<evidence type="ECO:0000256" key="2">
    <source>
        <dbReference type="ARBA" id="ARBA00004370"/>
    </source>
</evidence>
<dbReference type="InterPro" id="IPR003594">
    <property type="entry name" value="HATPase_dom"/>
</dbReference>
<sequence>MTLRRRAQLIALVSALIFLALLTVLVVSHRDWSQSARNLALTNALSLEIVQLRTALFGYLLQPAEQPRALVDAQFENISELLTPEALSVAAMIRRNERTRHAWEEVRRLADEMRTLIADLVSSGREPRFAERDERTTNLIVVNSHNLILLMGQIQFQANARMLSASKRTNLALGLLLVGVSGLGFGIFLTLQRTILNPVQALREAALRVSRGALDQRMRSPRRDELGDLADAFDAMLDRLQETTVSRARLETEIVERQRAQAEIQRLNAGLEERVRRRTAELSAANQELESFAYAVSHDLRAPLRALSGFSQALMEDYGERLDGEALDDLQQIDIASRRMGELIDGILTLSRSTRGELRREPVDLSALARHRLEELAAAEPQRLVAREVEPGMVVPGDPTMLEAVMVNLIDNAWKYTGRTHDAIIRVYSMEREGKRWSCVTDNGAGFDMAYSERLFKAFQRLHRQEEFVGIGIGLATVQRIVHRHGGVVVAEGAPGQGATFRFTLPAAASEEPTG</sequence>
<dbReference type="FunFam" id="1.10.287.130:FF:000070">
    <property type="entry name" value="Histidine kinase sensor protein"/>
    <property type="match status" value="1"/>
</dbReference>
<dbReference type="GO" id="GO:0007234">
    <property type="term" value="P:osmosensory signaling via phosphorelay pathway"/>
    <property type="evidence" value="ECO:0007669"/>
    <property type="project" value="TreeGrafter"/>
</dbReference>
<dbReference type="PROSITE" id="PS50885">
    <property type="entry name" value="HAMP"/>
    <property type="match status" value="1"/>
</dbReference>
<dbReference type="PANTHER" id="PTHR42878">
    <property type="entry name" value="TWO-COMPONENT HISTIDINE KINASE"/>
    <property type="match status" value="1"/>
</dbReference>
<dbReference type="SMART" id="SM00387">
    <property type="entry name" value="HATPase_c"/>
    <property type="match status" value="1"/>
</dbReference>
<dbReference type="Pfam" id="PF02518">
    <property type="entry name" value="HATPase_c"/>
    <property type="match status" value="1"/>
</dbReference>
<dbReference type="AlphaFoldDB" id="F9UBZ6"/>
<feature type="coiled-coil region" evidence="7">
    <location>
        <begin position="245"/>
        <end position="288"/>
    </location>
</feature>
<comment type="subcellular location">
    <subcellularLocation>
        <location evidence="2">Membrane</location>
    </subcellularLocation>
</comment>